<sequence length="450" mass="47990">MDASNGLEQMQVETESRVDLQGGLNDESPLEDRSLTLWERLKRLRVVLLLMFLIGFVASTPSSTIPMLQEEAFGNSSFAITGGFSAGKGVLGCIIIPFYGSFSDRVGRKTVLLITEAATVIPYAMYLATGDFWVYSATDLVFGFYDGTMTLLLASVADLVPVATGSHADSFALAVASFFLGISVAPFIGAYLEVEVVFLICAGVSVLALIATFLLYEDRRAALSVPLLGASQPPIVEGEQPLALTQQPSHARRLLEAWLNSSDLRWITIIVFANGLAENLMDSLLMLYLRKTLHFTSEDRSVVIAILGVGSVVGLIAVTRLMRMKLGSLGTLRLDLLVNVLTCSLYSFVTSKWGIFAVTSLSVAGMGVFPCACAVAALCLEQEAAGLAQGVATAARMLSGGIAPIAFGLLFNATAQSSFPGVTFLVAAFCVLGAFITTRFLTPRLSSKKL</sequence>
<feature type="transmembrane region" description="Helical" evidence="7">
    <location>
        <begin position="419"/>
        <end position="441"/>
    </location>
</feature>
<protein>
    <submittedName>
        <fullName evidence="9">MFS transporter, putative</fullName>
    </submittedName>
</protein>
<evidence type="ECO:0000256" key="3">
    <source>
        <dbReference type="ARBA" id="ARBA00022692"/>
    </source>
</evidence>
<accession>A0A0S4J011</accession>
<dbReference type="SUPFAM" id="SSF103473">
    <property type="entry name" value="MFS general substrate transporter"/>
    <property type="match status" value="1"/>
</dbReference>
<feature type="transmembrane region" description="Helical" evidence="7">
    <location>
        <begin position="266"/>
        <end position="289"/>
    </location>
</feature>
<feature type="compositionally biased region" description="Polar residues" evidence="6">
    <location>
        <begin position="1"/>
        <end position="13"/>
    </location>
</feature>
<keyword evidence="10" id="KW-1185">Reference proteome</keyword>
<dbReference type="Proteomes" id="UP000051952">
    <property type="component" value="Unassembled WGS sequence"/>
</dbReference>
<reference evidence="10" key="1">
    <citation type="submission" date="2015-09" db="EMBL/GenBank/DDBJ databases">
        <authorList>
            <consortium name="Pathogen Informatics"/>
        </authorList>
    </citation>
    <scope>NUCLEOTIDE SEQUENCE [LARGE SCALE GENOMIC DNA]</scope>
    <source>
        <strain evidence="10">Lake Konstanz</strain>
    </source>
</reference>
<evidence type="ECO:0000256" key="6">
    <source>
        <dbReference type="SAM" id="MobiDB-lite"/>
    </source>
</evidence>
<dbReference type="GO" id="GO:0022857">
    <property type="term" value="F:transmembrane transporter activity"/>
    <property type="evidence" value="ECO:0007669"/>
    <property type="project" value="InterPro"/>
</dbReference>
<feature type="transmembrane region" description="Helical" evidence="7">
    <location>
        <begin position="301"/>
        <end position="319"/>
    </location>
</feature>
<keyword evidence="2" id="KW-0813">Transport</keyword>
<evidence type="ECO:0000256" key="2">
    <source>
        <dbReference type="ARBA" id="ARBA00022448"/>
    </source>
</evidence>
<dbReference type="InterPro" id="IPR036259">
    <property type="entry name" value="MFS_trans_sf"/>
</dbReference>
<evidence type="ECO:0000256" key="5">
    <source>
        <dbReference type="ARBA" id="ARBA00023136"/>
    </source>
</evidence>
<dbReference type="InterPro" id="IPR011701">
    <property type="entry name" value="MFS"/>
</dbReference>
<keyword evidence="5 7" id="KW-0472">Membrane</keyword>
<dbReference type="Pfam" id="PF07690">
    <property type="entry name" value="MFS_1"/>
    <property type="match status" value="1"/>
</dbReference>
<proteinExistence type="predicted"/>
<dbReference type="InterPro" id="IPR001958">
    <property type="entry name" value="Tet-R_TetA/multi-R_MdtG-like"/>
</dbReference>
<feature type="transmembrane region" description="Helical" evidence="7">
    <location>
        <begin position="355"/>
        <end position="379"/>
    </location>
</feature>
<keyword evidence="3 7" id="KW-0812">Transmembrane</keyword>
<dbReference type="PRINTS" id="PR01035">
    <property type="entry name" value="TCRTETA"/>
</dbReference>
<feature type="transmembrane region" description="Helical" evidence="7">
    <location>
        <begin position="171"/>
        <end position="190"/>
    </location>
</feature>
<dbReference type="GO" id="GO:0016020">
    <property type="term" value="C:membrane"/>
    <property type="evidence" value="ECO:0007669"/>
    <property type="project" value="UniProtKB-SubCell"/>
</dbReference>
<evidence type="ECO:0000256" key="4">
    <source>
        <dbReference type="ARBA" id="ARBA00022989"/>
    </source>
</evidence>
<evidence type="ECO:0000313" key="9">
    <source>
        <dbReference type="EMBL" id="CUG30742.1"/>
    </source>
</evidence>
<evidence type="ECO:0000256" key="7">
    <source>
        <dbReference type="SAM" id="Phobius"/>
    </source>
</evidence>
<dbReference type="PANTHER" id="PTHR23504:SF1">
    <property type="entry name" value="GH21943P-RELATED"/>
    <property type="match status" value="1"/>
</dbReference>
<keyword evidence="4 7" id="KW-1133">Transmembrane helix</keyword>
<organism evidence="9 10">
    <name type="scientific">Bodo saltans</name>
    <name type="common">Flagellated protozoan</name>
    <dbReference type="NCBI Taxonomy" id="75058"/>
    <lineage>
        <taxon>Eukaryota</taxon>
        <taxon>Discoba</taxon>
        <taxon>Euglenozoa</taxon>
        <taxon>Kinetoplastea</taxon>
        <taxon>Metakinetoplastina</taxon>
        <taxon>Eubodonida</taxon>
        <taxon>Bodonidae</taxon>
        <taxon>Bodo</taxon>
    </lineage>
</organism>
<feature type="domain" description="Major facilitator superfamily (MFS) profile" evidence="8">
    <location>
        <begin position="43"/>
        <end position="446"/>
    </location>
</feature>
<dbReference type="VEuPathDB" id="TriTrypDB:BSAL_77320"/>
<dbReference type="OMA" id="LELMWYG"/>
<dbReference type="InterPro" id="IPR020846">
    <property type="entry name" value="MFS_dom"/>
</dbReference>
<feature type="transmembrane region" description="Helical" evidence="7">
    <location>
        <begin position="111"/>
        <end position="128"/>
    </location>
</feature>
<comment type="subcellular location">
    <subcellularLocation>
        <location evidence="1">Membrane</location>
        <topology evidence="1">Multi-pass membrane protein</topology>
    </subcellularLocation>
</comment>
<dbReference type="EMBL" id="CYKH01000744">
    <property type="protein sequence ID" value="CUG30742.1"/>
    <property type="molecule type" value="Genomic_DNA"/>
</dbReference>
<feature type="transmembrane region" description="Helical" evidence="7">
    <location>
        <begin position="77"/>
        <end position="99"/>
    </location>
</feature>
<evidence type="ECO:0000313" key="10">
    <source>
        <dbReference type="Proteomes" id="UP000051952"/>
    </source>
</evidence>
<evidence type="ECO:0000259" key="8">
    <source>
        <dbReference type="PROSITE" id="PS50850"/>
    </source>
</evidence>
<evidence type="ECO:0000256" key="1">
    <source>
        <dbReference type="ARBA" id="ARBA00004141"/>
    </source>
</evidence>
<feature type="transmembrane region" description="Helical" evidence="7">
    <location>
        <begin position="196"/>
        <end position="216"/>
    </location>
</feature>
<feature type="transmembrane region" description="Helical" evidence="7">
    <location>
        <begin position="46"/>
        <end position="65"/>
    </location>
</feature>
<dbReference type="OrthoDB" id="419616at2759"/>
<name>A0A0S4J011_BODSA</name>
<feature type="transmembrane region" description="Helical" evidence="7">
    <location>
        <begin position="391"/>
        <end position="413"/>
    </location>
</feature>
<dbReference type="AlphaFoldDB" id="A0A0S4J011"/>
<feature type="region of interest" description="Disordered" evidence="6">
    <location>
        <begin position="1"/>
        <end position="25"/>
    </location>
</feature>
<dbReference type="Gene3D" id="1.20.1250.20">
    <property type="entry name" value="MFS general substrate transporter like domains"/>
    <property type="match status" value="1"/>
</dbReference>
<dbReference type="PANTHER" id="PTHR23504">
    <property type="entry name" value="MAJOR FACILITATOR SUPERFAMILY DOMAIN-CONTAINING PROTEIN 10"/>
    <property type="match status" value="1"/>
</dbReference>
<dbReference type="PROSITE" id="PS50850">
    <property type="entry name" value="MFS"/>
    <property type="match status" value="1"/>
</dbReference>
<gene>
    <name evidence="9" type="ORF">BSAL_77320</name>
</gene>